<proteinExistence type="predicted"/>
<name>A0A164KLN2_9CRUS</name>
<reference evidence="1 2" key="1">
    <citation type="submission" date="2016-03" db="EMBL/GenBank/DDBJ databases">
        <title>EvidentialGene: Evidence-directed Construction of Genes on Genomes.</title>
        <authorList>
            <person name="Gilbert D.G."/>
            <person name="Choi J.-H."/>
            <person name="Mockaitis K."/>
            <person name="Colbourne J."/>
            <person name="Pfrender M."/>
        </authorList>
    </citation>
    <scope>NUCLEOTIDE SEQUENCE [LARGE SCALE GENOMIC DNA]</scope>
    <source>
        <strain evidence="1 2">Xinb3</strain>
        <tissue evidence="1">Complete organism</tissue>
    </source>
</reference>
<keyword evidence="2" id="KW-1185">Reference proteome</keyword>
<organism evidence="1 2">
    <name type="scientific">Daphnia magna</name>
    <dbReference type="NCBI Taxonomy" id="35525"/>
    <lineage>
        <taxon>Eukaryota</taxon>
        <taxon>Metazoa</taxon>
        <taxon>Ecdysozoa</taxon>
        <taxon>Arthropoda</taxon>
        <taxon>Crustacea</taxon>
        <taxon>Branchiopoda</taxon>
        <taxon>Diplostraca</taxon>
        <taxon>Cladocera</taxon>
        <taxon>Anomopoda</taxon>
        <taxon>Daphniidae</taxon>
        <taxon>Daphnia</taxon>
    </lineage>
</organism>
<sequence>MKLLVKTMNSNGRIPLVVILRRDELGLGLSTICGVKGVITLGYIP</sequence>
<accession>A0A164KLN2</accession>
<comment type="caution">
    <text evidence="1">The sequence shown here is derived from an EMBL/GenBank/DDBJ whole genome shotgun (WGS) entry which is preliminary data.</text>
</comment>
<evidence type="ECO:0000313" key="2">
    <source>
        <dbReference type="Proteomes" id="UP000076858"/>
    </source>
</evidence>
<gene>
    <name evidence="1" type="ORF">APZ42_033911</name>
</gene>
<dbReference type="Proteomes" id="UP000076858">
    <property type="component" value="Unassembled WGS sequence"/>
</dbReference>
<evidence type="ECO:0000313" key="1">
    <source>
        <dbReference type="EMBL" id="KZS03373.1"/>
    </source>
</evidence>
<dbReference type="EMBL" id="LRGB01003286">
    <property type="protein sequence ID" value="KZS03373.1"/>
    <property type="molecule type" value="Genomic_DNA"/>
</dbReference>
<protein>
    <submittedName>
        <fullName evidence="1">Uncharacterized protein</fullName>
    </submittedName>
</protein>
<dbReference type="AlphaFoldDB" id="A0A164KLN2"/>